<sequence>MPTSPSSVEQPGRRSLLKRLSGVLAGSFLAGPLQALFGRGATATAGTLTGGGGTPFVAEIILAGFNFPPSGYARCDGQLMAISQNTALFSLLGTTYGGDGRTTFALPNLNGRVPIGRGQGPGLTDRELGAEGGSTAVELQASEMPTHSHVLELTYSTALGTTGSPAGAFLASNASGLPQYHSSSAGNMATGATGDAQPHNNLQPYNTLAYYIALQGIFPQRS</sequence>
<feature type="domain" description="Phage tail collar" evidence="1">
    <location>
        <begin position="59"/>
        <end position="114"/>
    </location>
</feature>
<dbReference type="InterPro" id="IPR006311">
    <property type="entry name" value="TAT_signal"/>
</dbReference>
<dbReference type="EMBL" id="RXOF01000009">
    <property type="protein sequence ID" value="RTQ48476.1"/>
    <property type="molecule type" value="Genomic_DNA"/>
</dbReference>
<dbReference type="InterPro" id="IPR037053">
    <property type="entry name" value="Phage_tail_collar_dom_sf"/>
</dbReference>
<proteinExistence type="predicted"/>
<dbReference type="Gene3D" id="3.90.1340.10">
    <property type="entry name" value="Phage tail collar domain"/>
    <property type="match status" value="1"/>
</dbReference>
<dbReference type="Pfam" id="PF07484">
    <property type="entry name" value="Collar"/>
    <property type="match status" value="1"/>
</dbReference>
<dbReference type="Proteomes" id="UP000282184">
    <property type="component" value="Unassembled WGS sequence"/>
</dbReference>
<accession>A0A431U0N2</accession>
<dbReference type="SUPFAM" id="SSF88874">
    <property type="entry name" value="Receptor-binding domain of short tail fibre protein gp12"/>
    <property type="match status" value="1"/>
</dbReference>
<protein>
    <submittedName>
        <fullName evidence="2">Phage tail protein</fullName>
    </submittedName>
</protein>
<evidence type="ECO:0000313" key="2">
    <source>
        <dbReference type="EMBL" id="RTQ48476.1"/>
    </source>
</evidence>
<keyword evidence="3" id="KW-1185">Reference proteome</keyword>
<dbReference type="AlphaFoldDB" id="A0A431U0N2"/>
<evidence type="ECO:0000259" key="1">
    <source>
        <dbReference type="Pfam" id="PF07484"/>
    </source>
</evidence>
<organism evidence="2 3">
    <name type="scientific">Hymenobacter gummosus</name>
    <dbReference type="NCBI Taxonomy" id="1776032"/>
    <lineage>
        <taxon>Bacteria</taxon>
        <taxon>Pseudomonadati</taxon>
        <taxon>Bacteroidota</taxon>
        <taxon>Cytophagia</taxon>
        <taxon>Cytophagales</taxon>
        <taxon>Hymenobacteraceae</taxon>
        <taxon>Hymenobacter</taxon>
    </lineage>
</organism>
<evidence type="ECO:0000313" key="3">
    <source>
        <dbReference type="Proteomes" id="UP000282184"/>
    </source>
</evidence>
<dbReference type="InterPro" id="IPR011083">
    <property type="entry name" value="Phage_tail_collar_dom"/>
</dbReference>
<dbReference type="OrthoDB" id="9810174at2"/>
<dbReference type="PROSITE" id="PS51318">
    <property type="entry name" value="TAT"/>
    <property type="match status" value="1"/>
</dbReference>
<comment type="caution">
    <text evidence="2">The sequence shown here is derived from an EMBL/GenBank/DDBJ whole genome shotgun (WGS) entry which is preliminary data.</text>
</comment>
<gene>
    <name evidence="2" type="ORF">EJV47_16010</name>
</gene>
<name>A0A431U0N2_9BACT</name>
<dbReference type="RefSeq" id="WP_126694182.1">
    <property type="nucleotide sequence ID" value="NZ_RXOF01000009.1"/>
</dbReference>
<reference evidence="2 3" key="1">
    <citation type="submission" date="2018-12" db="EMBL/GenBank/DDBJ databases">
        <title>Hymenobacter gummosus sp. nov., isolated from a spring.</title>
        <authorList>
            <person name="Nie L."/>
        </authorList>
    </citation>
    <scope>NUCLEOTIDE SEQUENCE [LARGE SCALE GENOMIC DNA]</scope>
    <source>
        <strain evidence="2 3">KCTC 52166</strain>
    </source>
</reference>